<dbReference type="Gene3D" id="3.90.245.10">
    <property type="entry name" value="Ribonucleoside hydrolase-like"/>
    <property type="match status" value="1"/>
</dbReference>
<dbReference type="InterPro" id="IPR052775">
    <property type="entry name" value="IUN_hydrolase"/>
</dbReference>
<dbReference type="AlphaFoldDB" id="A0A2J7PGB4"/>
<evidence type="ECO:0000259" key="3">
    <source>
        <dbReference type="Pfam" id="PF01156"/>
    </source>
</evidence>
<dbReference type="CDD" id="cd02649">
    <property type="entry name" value="nuc_hydro_CeIAG"/>
    <property type="match status" value="1"/>
</dbReference>
<dbReference type="STRING" id="105785.A0A2J7PGB4"/>
<organism evidence="4 5">
    <name type="scientific">Cryptotermes secundus</name>
    <dbReference type="NCBI Taxonomy" id="105785"/>
    <lineage>
        <taxon>Eukaryota</taxon>
        <taxon>Metazoa</taxon>
        <taxon>Ecdysozoa</taxon>
        <taxon>Arthropoda</taxon>
        <taxon>Hexapoda</taxon>
        <taxon>Insecta</taxon>
        <taxon>Pterygota</taxon>
        <taxon>Neoptera</taxon>
        <taxon>Polyneoptera</taxon>
        <taxon>Dictyoptera</taxon>
        <taxon>Blattodea</taxon>
        <taxon>Blattoidea</taxon>
        <taxon>Termitoidae</taxon>
        <taxon>Kalotermitidae</taxon>
        <taxon>Cryptotermitinae</taxon>
        <taxon>Cryptotermes</taxon>
    </lineage>
</organism>
<dbReference type="Proteomes" id="UP000235965">
    <property type="component" value="Unassembled WGS sequence"/>
</dbReference>
<sequence>MSKILYLFLVSTVLCFSTRPTMGCHNYPRARCLKPEKRCEKESVRLDVGKVIIDTDAGPDDAAAIFMALNGQIYNSELKVIAITCVNGNTIVDNVVVNVLKTLKTANRLDIPVYRGASKSLILTPPQDYYFGEDGFGDFEFPDPPDPEELLQEQHAAIALIETATRYPGEVTLLCLGPLTNLALAIRLDPSFLTKLKQLVVMGGSVEGVGNIRSGIEFNFFVDPEAAFIVFNSTDTTDGDIQPIILVPLETTSERNILTKEWRKNVLGILSSPEVQLLNKAEQQQLEEDTLYWECADCLAAAAIVDPSIIKESATFRAHIAEDGAISRGAVFVDYKGREESTSNVVIVRSIDVDHYMKILLSTIGGAPASL</sequence>
<comment type="similarity">
    <text evidence="1">Belongs to the IUNH family.</text>
</comment>
<evidence type="ECO:0000256" key="2">
    <source>
        <dbReference type="SAM" id="SignalP"/>
    </source>
</evidence>
<protein>
    <recommendedName>
        <fullName evidence="3">Inosine/uridine-preferring nucleoside hydrolase domain-containing protein</fullName>
    </recommendedName>
</protein>
<dbReference type="EMBL" id="NEVH01025635">
    <property type="protein sequence ID" value="PNF15371.1"/>
    <property type="molecule type" value="Genomic_DNA"/>
</dbReference>
<reference evidence="4 5" key="1">
    <citation type="submission" date="2017-12" db="EMBL/GenBank/DDBJ databases">
        <title>Hemimetabolous genomes reveal molecular basis of termite eusociality.</title>
        <authorList>
            <person name="Harrison M.C."/>
            <person name="Jongepier E."/>
            <person name="Robertson H.M."/>
            <person name="Arning N."/>
            <person name="Bitard-Feildel T."/>
            <person name="Chao H."/>
            <person name="Childers C.P."/>
            <person name="Dinh H."/>
            <person name="Doddapaneni H."/>
            <person name="Dugan S."/>
            <person name="Gowin J."/>
            <person name="Greiner C."/>
            <person name="Han Y."/>
            <person name="Hu H."/>
            <person name="Hughes D.S.T."/>
            <person name="Huylmans A.-K."/>
            <person name="Kemena C."/>
            <person name="Kremer L.P.M."/>
            <person name="Lee S.L."/>
            <person name="Lopez-Ezquerra A."/>
            <person name="Mallet L."/>
            <person name="Monroy-Kuhn J.M."/>
            <person name="Moser A."/>
            <person name="Murali S.C."/>
            <person name="Muzny D.M."/>
            <person name="Otani S."/>
            <person name="Piulachs M.-D."/>
            <person name="Poelchau M."/>
            <person name="Qu J."/>
            <person name="Schaub F."/>
            <person name="Wada-Katsumata A."/>
            <person name="Worley K.C."/>
            <person name="Xie Q."/>
            <person name="Ylla G."/>
            <person name="Poulsen M."/>
            <person name="Gibbs R.A."/>
            <person name="Schal C."/>
            <person name="Richards S."/>
            <person name="Belles X."/>
            <person name="Korb J."/>
            <person name="Bornberg-Bauer E."/>
        </authorList>
    </citation>
    <scope>NUCLEOTIDE SEQUENCE [LARGE SCALE GENOMIC DNA]</scope>
    <source>
        <tissue evidence="4">Whole body</tissue>
    </source>
</reference>
<feature type="signal peptide" evidence="2">
    <location>
        <begin position="1"/>
        <end position="23"/>
    </location>
</feature>
<evidence type="ECO:0000256" key="1">
    <source>
        <dbReference type="ARBA" id="ARBA00009176"/>
    </source>
</evidence>
<proteinExistence type="inferred from homology"/>
<evidence type="ECO:0000313" key="4">
    <source>
        <dbReference type="EMBL" id="PNF15371.1"/>
    </source>
</evidence>
<gene>
    <name evidence="4" type="ORF">B7P43_G00929</name>
</gene>
<keyword evidence="2" id="KW-0732">Signal</keyword>
<keyword evidence="5" id="KW-1185">Reference proteome</keyword>
<dbReference type="GO" id="GO:0016799">
    <property type="term" value="F:hydrolase activity, hydrolyzing N-glycosyl compounds"/>
    <property type="evidence" value="ECO:0007669"/>
    <property type="project" value="InterPro"/>
</dbReference>
<comment type="caution">
    <text evidence="4">The sequence shown here is derived from an EMBL/GenBank/DDBJ whole genome shotgun (WGS) entry which is preliminary data.</text>
</comment>
<dbReference type="InParanoid" id="A0A2J7PGB4"/>
<evidence type="ECO:0000313" key="5">
    <source>
        <dbReference type="Proteomes" id="UP000235965"/>
    </source>
</evidence>
<name>A0A2J7PGB4_9NEOP</name>
<dbReference type="SUPFAM" id="SSF53590">
    <property type="entry name" value="Nucleoside hydrolase"/>
    <property type="match status" value="1"/>
</dbReference>
<accession>A0A2J7PGB4</accession>
<feature type="domain" description="Inosine/uridine-preferring nucleoside hydrolase" evidence="3">
    <location>
        <begin position="51"/>
        <end position="357"/>
    </location>
</feature>
<dbReference type="Pfam" id="PF01156">
    <property type="entry name" value="IU_nuc_hydro"/>
    <property type="match status" value="1"/>
</dbReference>
<dbReference type="PANTHER" id="PTHR46190:SF1">
    <property type="entry name" value="SI:CH211-201H21.5"/>
    <property type="match status" value="1"/>
</dbReference>
<feature type="chain" id="PRO_5014372700" description="Inosine/uridine-preferring nucleoside hydrolase domain-containing protein" evidence="2">
    <location>
        <begin position="24"/>
        <end position="371"/>
    </location>
</feature>
<dbReference type="InterPro" id="IPR036452">
    <property type="entry name" value="Ribo_hydro-like"/>
</dbReference>
<dbReference type="OrthoDB" id="432381at2759"/>
<dbReference type="InterPro" id="IPR001910">
    <property type="entry name" value="Inosine/uridine_hydrolase_dom"/>
</dbReference>
<dbReference type="PANTHER" id="PTHR46190">
    <property type="entry name" value="SI:CH211-201H21.5-RELATED"/>
    <property type="match status" value="1"/>
</dbReference>